<feature type="domain" description="[Acyl-carrier-protein] S-malonyltransferase-like inserted helical" evidence="1">
    <location>
        <begin position="406"/>
        <end position="486"/>
    </location>
</feature>
<dbReference type="EC" id="5.4.3.8" evidence="2"/>
<dbReference type="InterPro" id="IPR014179">
    <property type="entry name" value="PfaD-like_TIM-barrel"/>
</dbReference>
<keyword evidence="2" id="KW-0413">Isomerase</keyword>
<dbReference type="NCBIfam" id="TIGR02814">
    <property type="entry name" value="pfaD_fam"/>
    <property type="match status" value="1"/>
</dbReference>
<dbReference type="InterPro" id="IPR049489">
    <property type="entry name" value="FabD-like_helical_ins"/>
</dbReference>
<dbReference type="PANTHER" id="PTHR32332:SF20">
    <property type="entry name" value="2-NITROPROPANE DIOXYGENASE-LIKE PROTEIN"/>
    <property type="match status" value="1"/>
</dbReference>
<accession>A0A1S7PFR7</accession>
<dbReference type="GO" id="GO:0042286">
    <property type="term" value="F:glutamate-1-semialdehyde 2,1-aminomutase activity"/>
    <property type="evidence" value="ECO:0007669"/>
    <property type="project" value="UniProtKB-EC"/>
</dbReference>
<gene>
    <name evidence="2" type="ORF">AGR7C_Cc150109</name>
</gene>
<evidence type="ECO:0000313" key="2">
    <source>
        <dbReference type="EMBL" id="CUX20630.1"/>
    </source>
</evidence>
<dbReference type="Pfam" id="PF21607">
    <property type="entry name" value="FabD_helical_ins"/>
    <property type="match status" value="1"/>
</dbReference>
<proteinExistence type="predicted"/>
<organism evidence="2 3">
    <name type="scientific">Agrobacterium deltaense Zutra 3/1</name>
    <dbReference type="NCBI Taxonomy" id="1183427"/>
    <lineage>
        <taxon>Bacteria</taxon>
        <taxon>Pseudomonadati</taxon>
        <taxon>Pseudomonadota</taxon>
        <taxon>Alphaproteobacteria</taxon>
        <taxon>Hyphomicrobiales</taxon>
        <taxon>Rhizobiaceae</taxon>
        <taxon>Rhizobium/Agrobacterium group</taxon>
        <taxon>Agrobacterium</taxon>
    </lineage>
</organism>
<dbReference type="Pfam" id="PF03060">
    <property type="entry name" value="NMO"/>
    <property type="match status" value="1"/>
</dbReference>
<name>A0A1S7PFR7_9HYPH</name>
<evidence type="ECO:0000313" key="3">
    <source>
        <dbReference type="Proteomes" id="UP000191987"/>
    </source>
</evidence>
<dbReference type="Proteomes" id="UP000191987">
    <property type="component" value="Unassembled WGS sequence"/>
</dbReference>
<sequence length="576" mass="62406">MRQSRRRFFPSPQRPIIMGGRSMNENLHINSTPLLRAWRKQADSAASIETTGRLLADLGRRLYVVNAGDRLALETACVDAEACEGLVPALEPQQLGDPAFLQDYGVRMAYYAGAMANGINSEDMVIALGRQGLLGFLGAGGLGRERVASALARIGAALPQGPWGVNLLHNPGDAEWEMDVVRLCIRHGVKVVEASAYMNLSPAIVYWRVAGLFRNGQGGIDIRHRIIAKVSRREVAQHFIHPAPEKMLARLVEDGVISTEQAAMAGEVPMADDITVEANSGGHTDNGVLSCAFPSIAALRDEIAEARGEAFCIRIGAAGGIGNPQAVYAAFAMGAAYVCTGSINQACMEAGTSPQVKTLLGRAKTDDVAMAPSADMFEIGARVQVLKGGTMYAMRAQKLYNLYKQYDGLEDIPAAEIASLESVIFQKSLPQVWEETRQFFKARGNPKIVEAAEAHPKKRMALVFQWYLGQSSRWAIAGEKTRAVDYQIWCGPAMGAINEWLRGSPYETVESRSVVVIADLLMRNAAYLARLSALKHAGMPVPEALYRYRPWADNFAPHLMPSSANPSLPIGTVPAA</sequence>
<dbReference type="SUPFAM" id="SSF51412">
    <property type="entry name" value="Inosine monophosphate dehydrogenase (IMPDH)"/>
    <property type="match status" value="1"/>
</dbReference>
<protein>
    <submittedName>
        <fullName evidence="2">Putative Glutamate-1-semialdehyde 2,1-aminomutase</fullName>
        <ecNumber evidence="2">5.4.3.8</ecNumber>
    </submittedName>
</protein>
<dbReference type="AlphaFoldDB" id="A0A1S7PFR7"/>
<dbReference type="InterPro" id="IPR013785">
    <property type="entry name" value="Aldolase_TIM"/>
</dbReference>
<reference evidence="2 3" key="1">
    <citation type="submission" date="2016-01" db="EMBL/GenBank/DDBJ databases">
        <authorList>
            <person name="Oliw E.H."/>
        </authorList>
    </citation>
    <scope>NUCLEOTIDE SEQUENCE [LARGE SCALE GENOMIC DNA]</scope>
    <source>
        <strain evidence="2 3">Zutra 3-1</strain>
    </source>
</reference>
<dbReference type="Gene3D" id="3.20.20.70">
    <property type="entry name" value="Aldolase class I"/>
    <property type="match status" value="2"/>
</dbReference>
<dbReference type="PANTHER" id="PTHR32332">
    <property type="entry name" value="2-NITROPROPANE DIOXYGENASE"/>
    <property type="match status" value="1"/>
</dbReference>
<evidence type="ECO:0000259" key="1">
    <source>
        <dbReference type="Pfam" id="PF21607"/>
    </source>
</evidence>
<dbReference type="EMBL" id="FBWG01000007">
    <property type="protein sequence ID" value="CUX20630.1"/>
    <property type="molecule type" value="Genomic_DNA"/>
</dbReference>